<gene>
    <name evidence="8" type="ORF">SAMN05216544_1754</name>
</gene>
<evidence type="ECO:0000256" key="1">
    <source>
        <dbReference type="ARBA" id="ARBA00010233"/>
    </source>
</evidence>
<dbReference type="Pfam" id="PF02016">
    <property type="entry name" value="Peptidase_S66"/>
    <property type="match status" value="1"/>
</dbReference>
<keyword evidence="3" id="KW-0645">Protease</keyword>
<keyword evidence="4" id="KW-0378">Hydrolase</keyword>
<dbReference type="Proteomes" id="UP000187651">
    <property type="component" value="Unassembled WGS sequence"/>
</dbReference>
<dbReference type="PANTHER" id="PTHR30237:SF2">
    <property type="entry name" value="MUREIN TETRAPEPTIDE CARBOXYPEPTIDASE"/>
    <property type="match status" value="1"/>
</dbReference>
<keyword evidence="9" id="KW-1185">Reference proteome</keyword>
<dbReference type="Gene3D" id="3.50.30.60">
    <property type="entry name" value="LD-carboxypeptidase A C-terminal domain-like"/>
    <property type="match status" value="1"/>
</dbReference>
<dbReference type="InterPro" id="IPR040921">
    <property type="entry name" value="Peptidase_S66C"/>
</dbReference>
<evidence type="ECO:0000256" key="3">
    <source>
        <dbReference type="ARBA" id="ARBA00022670"/>
    </source>
</evidence>
<dbReference type="AlphaFoldDB" id="A0A1G9YA92"/>
<feature type="domain" description="LD-carboxypeptidase N-terminal" evidence="6">
    <location>
        <begin position="13"/>
        <end position="135"/>
    </location>
</feature>
<dbReference type="InterPro" id="IPR040449">
    <property type="entry name" value="Peptidase_S66_N"/>
</dbReference>
<evidence type="ECO:0000256" key="2">
    <source>
        <dbReference type="ARBA" id="ARBA00022645"/>
    </source>
</evidence>
<keyword evidence="5" id="KW-0720">Serine protease</keyword>
<evidence type="ECO:0000313" key="8">
    <source>
        <dbReference type="EMBL" id="SDN06008.1"/>
    </source>
</evidence>
<evidence type="ECO:0000313" key="9">
    <source>
        <dbReference type="Proteomes" id="UP000187651"/>
    </source>
</evidence>
<feature type="domain" description="LD-carboxypeptidase C-terminal" evidence="7">
    <location>
        <begin position="230"/>
        <end position="352"/>
    </location>
</feature>
<dbReference type="Pfam" id="PF17676">
    <property type="entry name" value="Peptidase_S66C"/>
    <property type="match status" value="1"/>
</dbReference>
<accession>A0A1G9YA92</accession>
<evidence type="ECO:0000256" key="4">
    <source>
        <dbReference type="ARBA" id="ARBA00022801"/>
    </source>
</evidence>
<evidence type="ECO:0000256" key="5">
    <source>
        <dbReference type="ARBA" id="ARBA00022825"/>
    </source>
</evidence>
<evidence type="ECO:0000259" key="6">
    <source>
        <dbReference type="Pfam" id="PF02016"/>
    </source>
</evidence>
<dbReference type="GO" id="GO:0004180">
    <property type="term" value="F:carboxypeptidase activity"/>
    <property type="evidence" value="ECO:0007669"/>
    <property type="project" value="UniProtKB-KW"/>
</dbReference>
<dbReference type="InterPro" id="IPR027478">
    <property type="entry name" value="LdcA_N"/>
</dbReference>
<dbReference type="GO" id="GO:0008236">
    <property type="term" value="F:serine-type peptidase activity"/>
    <property type="evidence" value="ECO:0007669"/>
    <property type="project" value="UniProtKB-KW"/>
</dbReference>
<dbReference type="CDD" id="cd07062">
    <property type="entry name" value="Peptidase_S66_mccF_like"/>
    <property type="match status" value="1"/>
</dbReference>
<dbReference type="PANTHER" id="PTHR30237">
    <property type="entry name" value="MURAMOYLTETRAPEPTIDE CARBOXYPEPTIDASE"/>
    <property type="match status" value="1"/>
</dbReference>
<comment type="similarity">
    <text evidence="1">Belongs to the peptidase S66 family.</text>
</comment>
<dbReference type="RefSeq" id="WP_074521808.1">
    <property type="nucleotide sequence ID" value="NZ_FNHZ01000005.1"/>
</dbReference>
<dbReference type="SUPFAM" id="SSF52317">
    <property type="entry name" value="Class I glutamine amidotransferase-like"/>
    <property type="match status" value="1"/>
</dbReference>
<sequence>MRYPQFLKNNGTIGFVAPSFGCATEPYFTAFKMAQDKFKDMGYKLDLGPNVYKAEGIGISNKPELCAKELMDMYQSKDNDVLISCGGGELMCEILDFIDWDLLKGSDPKFYLGYSDNTNFTFLSNILMDTASIYGPCAASFAMPKWHKALEDTFEVLTGKDYENEGQYIFKKISSYDSFEIESLKTETNPAPEYNLTMKKELKLFKGDKLVSDGANLEGVAVNEAGLEFEGRLIGGCLDCLANILGTKFDKVEEFVEKYKDDKIVWFLESCDLNVFDIRRALWRMDNAGWFKNAAGFIIGRPMHYNEPIMNLDQYSAVTGIVGKYNLPIIMDADFGHLPPSMPIISGSYARLKAKENNIDIFYYLR</sequence>
<dbReference type="InterPro" id="IPR029062">
    <property type="entry name" value="Class_I_gatase-like"/>
</dbReference>
<dbReference type="GO" id="GO:0006508">
    <property type="term" value="P:proteolysis"/>
    <property type="evidence" value="ECO:0007669"/>
    <property type="project" value="UniProtKB-KW"/>
</dbReference>
<evidence type="ECO:0000259" key="7">
    <source>
        <dbReference type="Pfam" id="PF17676"/>
    </source>
</evidence>
<keyword evidence="2 8" id="KW-0121">Carboxypeptidase</keyword>
<dbReference type="InterPro" id="IPR003507">
    <property type="entry name" value="S66_fam"/>
</dbReference>
<dbReference type="OrthoDB" id="9807329at2"/>
<proteinExistence type="inferred from homology"/>
<protein>
    <submittedName>
        <fullName evidence="8">Muramoyltetrapeptide carboxypeptidase LdcA (Peptidoglycan recycling)</fullName>
    </submittedName>
</protein>
<reference evidence="9" key="1">
    <citation type="submission" date="2016-10" db="EMBL/GenBank/DDBJ databases">
        <authorList>
            <person name="Varghese N."/>
            <person name="Submissions S."/>
        </authorList>
    </citation>
    <scope>NUCLEOTIDE SEQUENCE [LARGE SCALE GENOMIC DNA]</scope>
    <source>
        <strain evidence="9">M83</strain>
    </source>
</reference>
<dbReference type="InterPro" id="IPR027461">
    <property type="entry name" value="Carboxypeptidase_A_C_sf"/>
</dbReference>
<dbReference type="EMBL" id="FNHZ01000005">
    <property type="protein sequence ID" value="SDN06008.1"/>
    <property type="molecule type" value="Genomic_DNA"/>
</dbReference>
<name>A0A1G9YA92_9FIRM</name>
<organism evidence="8 9">
    <name type="scientific">Lachnospira pectinoschiza</name>
    <dbReference type="NCBI Taxonomy" id="28052"/>
    <lineage>
        <taxon>Bacteria</taxon>
        <taxon>Bacillati</taxon>
        <taxon>Bacillota</taxon>
        <taxon>Clostridia</taxon>
        <taxon>Lachnospirales</taxon>
        <taxon>Lachnospiraceae</taxon>
        <taxon>Lachnospira</taxon>
    </lineage>
</organism>
<dbReference type="PIRSF" id="PIRSF028757">
    <property type="entry name" value="LD-carboxypeptidase"/>
    <property type="match status" value="1"/>
</dbReference>
<dbReference type="Gene3D" id="3.40.50.10740">
    <property type="entry name" value="Class I glutamine amidotransferase-like"/>
    <property type="match status" value="1"/>
</dbReference>
<dbReference type="SUPFAM" id="SSF141986">
    <property type="entry name" value="LD-carboxypeptidase A C-terminal domain-like"/>
    <property type="match status" value="1"/>
</dbReference>